<sequence length="394" mass="43506">MTEPQTQSAMAFKIRLKEILRNIAKKLYGYSRPFVRPVAFRTRTFFTAGLRDELNRMQHELTHQIHHGNGSNDARVLAAGLHQAIQASRQTILEELAFENAQLKTTLRDTVARLDRVEQYALLSARRAAVHCEPGTVLVRTPTGFVLCPDSDHALLAALLENGELEPGTRRLIERFLEPGDVFVDVGANIGLISLAAARAMQGNGKIFAFEPFPSTRAMMERSLWINGLSHIAHVREAAVSNQNGRSTLFLGRTSGHHSIFALDEAGTASAHQVEVELVTLDSTLPRDQPITLIKIDVEGAELEVVEGATSTLQRNEDVALIAEFGPSHLRRTARGVDEWLGAFEKLGYCFRRINAETGALENVTQDELLAAESTNLFFARPSAPAWKKLGIDL</sequence>
<dbReference type="EMBL" id="JBFRCH010000002">
    <property type="protein sequence ID" value="MEX3931243.1"/>
    <property type="molecule type" value="Genomic_DNA"/>
</dbReference>
<proteinExistence type="predicted"/>
<name>A0ACC6TV52_9BURK</name>
<keyword evidence="1" id="KW-0489">Methyltransferase</keyword>
<comment type="caution">
    <text evidence="1">The sequence shown here is derived from an EMBL/GenBank/DDBJ whole genome shotgun (WGS) entry which is preliminary data.</text>
</comment>
<evidence type="ECO:0000313" key="1">
    <source>
        <dbReference type="EMBL" id="MEX3931243.1"/>
    </source>
</evidence>
<protein>
    <submittedName>
        <fullName evidence="1">FkbM family methyltransferase</fullName>
    </submittedName>
</protein>
<accession>A0ACC6TV52</accession>
<reference evidence="1" key="1">
    <citation type="submission" date="2024-07" db="EMBL/GenBank/DDBJ databases">
        <title>A survey of Mimosa microsymbionts across Brazilian biomes reveals a high diversity of Paraburkholderia nodulating endemic species, but also that Cupriavidus is common as a symbiont of widespread species.</title>
        <authorList>
            <person name="Rouws L."/>
            <person name="Barauna A."/>
            <person name="Beukes C."/>
            <person name="Rouws J.R.C."/>
            <person name="De Faria S.M."/>
            <person name="Gross E."/>
            <person name="Bueno Dos Reis Junior F."/>
            <person name="Simon M.F."/>
            <person name="Maluk M."/>
            <person name="Odee D.W."/>
            <person name="Kenicer G."/>
            <person name="Young J.P.W."/>
            <person name="Reis V.M."/>
            <person name="Zilli J."/>
            <person name="James E.K."/>
        </authorList>
    </citation>
    <scope>NUCLEOTIDE SEQUENCE</scope>
    <source>
        <strain evidence="1">EG181B</strain>
    </source>
</reference>
<keyword evidence="2" id="KW-1185">Reference proteome</keyword>
<dbReference type="Proteomes" id="UP001558850">
    <property type="component" value="Unassembled WGS sequence"/>
</dbReference>
<gene>
    <name evidence="1" type="ORF">AB4Y32_05380</name>
</gene>
<organism evidence="1 2">
    <name type="scientific">Paraburkholderia phymatum</name>
    <dbReference type="NCBI Taxonomy" id="148447"/>
    <lineage>
        <taxon>Bacteria</taxon>
        <taxon>Pseudomonadati</taxon>
        <taxon>Pseudomonadota</taxon>
        <taxon>Betaproteobacteria</taxon>
        <taxon>Burkholderiales</taxon>
        <taxon>Burkholderiaceae</taxon>
        <taxon>Paraburkholderia</taxon>
    </lineage>
</organism>
<evidence type="ECO:0000313" key="2">
    <source>
        <dbReference type="Proteomes" id="UP001558850"/>
    </source>
</evidence>
<keyword evidence="1" id="KW-0808">Transferase</keyword>